<organism evidence="2 3">
    <name type="scientific">Thyridium curvatum</name>
    <dbReference type="NCBI Taxonomy" id="1093900"/>
    <lineage>
        <taxon>Eukaryota</taxon>
        <taxon>Fungi</taxon>
        <taxon>Dikarya</taxon>
        <taxon>Ascomycota</taxon>
        <taxon>Pezizomycotina</taxon>
        <taxon>Sordariomycetes</taxon>
        <taxon>Sordariomycetidae</taxon>
        <taxon>Thyridiales</taxon>
        <taxon>Thyridiaceae</taxon>
        <taxon>Thyridium</taxon>
    </lineage>
</organism>
<accession>A0A507ALU8</accession>
<dbReference type="PANTHER" id="PTHR21310:SF58">
    <property type="entry name" value="AMINOGLYCOSIDE PHOSPHOTRANSFERASE DOMAIN-CONTAINING PROTEIN"/>
    <property type="match status" value="1"/>
</dbReference>
<protein>
    <recommendedName>
        <fullName evidence="1">Aminoglycoside phosphotransferase domain-containing protein</fullName>
    </recommendedName>
</protein>
<comment type="caution">
    <text evidence="2">The sequence shown here is derived from an EMBL/GenBank/DDBJ whole genome shotgun (WGS) entry which is preliminary data.</text>
</comment>
<dbReference type="InterPro" id="IPR051678">
    <property type="entry name" value="AGP_Transferase"/>
</dbReference>
<reference evidence="2 3" key="1">
    <citation type="submission" date="2019-06" db="EMBL/GenBank/DDBJ databases">
        <title>Draft genome sequence of the filamentous fungus Phialemoniopsis curvata isolated from diesel fuel.</title>
        <authorList>
            <person name="Varaljay V.A."/>
            <person name="Lyon W.J."/>
            <person name="Crouch A.L."/>
            <person name="Drake C.E."/>
            <person name="Hollomon J.M."/>
            <person name="Nadeau L.J."/>
            <person name="Nunn H.S."/>
            <person name="Stevenson B.S."/>
            <person name="Bojanowski C.L."/>
            <person name="Crookes-Goodson W.J."/>
        </authorList>
    </citation>
    <scope>NUCLEOTIDE SEQUENCE [LARGE SCALE GENOMIC DNA]</scope>
    <source>
        <strain evidence="2 3">D216</strain>
    </source>
</reference>
<dbReference type="GeneID" id="41975738"/>
<dbReference type="SUPFAM" id="SSF56112">
    <property type="entry name" value="Protein kinase-like (PK-like)"/>
    <property type="match status" value="1"/>
</dbReference>
<name>A0A507ALU8_9PEZI</name>
<dbReference type="InterPro" id="IPR002575">
    <property type="entry name" value="Aminoglycoside_PTrfase"/>
</dbReference>
<proteinExistence type="predicted"/>
<evidence type="ECO:0000259" key="1">
    <source>
        <dbReference type="Pfam" id="PF01636"/>
    </source>
</evidence>
<dbReference type="InterPro" id="IPR011009">
    <property type="entry name" value="Kinase-like_dom_sf"/>
</dbReference>
<dbReference type="AlphaFoldDB" id="A0A507ALU8"/>
<evidence type="ECO:0000313" key="2">
    <source>
        <dbReference type="EMBL" id="TPX10722.1"/>
    </source>
</evidence>
<keyword evidence="3" id="KW-1185">Reference proteome</keyword>
<dbReference type="CDD" id="cd05120">
    <property type="entry name" value="APH_ChoK_like"/>
    <property type="match status" value="1"/>
</dbReference>
<dbReference type="OrthoDB" id="5404599at2759"/>
<dbReference type="RefSeq" id="XP_030992433.1">
    <property type="nucleotide sequence ID" value="XM_031143130.1"/>
</dbReference>
<gene>
    <name evidence="2" type="ORF">E0L32_008291</name>
</gene>
<feature type="domain" description="Aminoglycoside phosphotransferase" evidence="1">
    <location>
        <begin position="75"/>
        <end position="251"/>
    </location>
</feature>
<evidence type="ECO:0000313" key="3">
    <source>
        <dbReference type="Proteomes" id="UP000319257"/>
    </source>
</evidence>
<sequence>MDATYAVNESIRETTDGSWILAEKLLLSRQSSPSSTQPSWSDGENSFFVLSEATGPMPESRPLSNTSIIQKVYDAGAASAVWRVGEAFIKVKKLLVPTATREHVTLEYLHHHKASLTFDIPHVHYHAEFDGRYYLVTSRLPGQTLGEAWPGMDERTKQHYVDRIATICEQLAVLKGDSITGVDGHHISDLFLSRSGENDCDPQHLVNNCKDVGMDCSSFVFCHCDLGPGNIVLNLAEDSIAILDWESAGFVPREWVRTKFSFCSGLDLPVEDEDERVDYRRRMLGGLKAMGSFEVAEKWWAWYNADRVVDS</sequence>
<dbReference type="Proteomes" id="UP000319257">
    <property type="component" value="Unassembled WGS sequence"/>
</dbReference>
<dbReference type="Gene3D" id="3.90.1200.10">
    <property type="match status" value="1"/>
</dbReference>
<dbReference type="Pfam" id="PF01636">
    <property type="entry name" value="APH"/>
    <property type="match status" value="1"/>
</dbReference>
<dbReference type="PANTHER" id="PTHR21310">
    <property type="entry name" value="AMINOGLYCOSIDE PHOSPHOTRANSFERASE-RELATED-RELATED"/>
    <property type="match status" value="1"/>
</dbReference>
<dbReference type="EMBL" id="SKBQ01000054">
    <property type="protein sequence ID" value="TPX10722.1"/>
    <property type="molecule type" value="Genomic_DNA"/>
</dbReference>
<dbReference type="InParanoid" id="A0A507ALU8"/>